<protein>
    <submittedName>
        <fullName evidence="1">Uncharacterized protein</fullName>
    </submittedName>
</protein>
<reference evidence="1" key="1">
    <citation type="submission" date="2019-04" db="EMBL/GenBank/DDBJ databases">
        <authorList>
            <person name="Alioto T."/>
            <person name="Alioto T."/>
        </authorList>
    </citation>
    <scope>NUCLEOTIDE SEQUENCE [LARGE SCALE GENOMIC DNA]</scope>
</reference>
<comment type="caution">
    <text evidence="1">The sequence shown here is derived from an EMBL/GenBank/DDBJ whole genome shotgun (WGS) entry which is preliminary data.</text>
</comment>
<name>A0A5E4AL24_MARMO</name>
<evidence type="ECO:0000313" key="1">
    <source>
        <dbReference type="EMBL" id="VTJ58004.1"/>
    </source>
</evidence>
<dbReference type="AlphaFoldDB" id="A0A5E4AL24"/>
<sequence length="93" mass="9610">MAYGFVSQLSACPGPHPTAPSGALIRGLSFAAGSENEKRPPPGCLERSRKGWRGYANEGVRDGTVVRSASLLGPARTEGPAVRTRCPCLGVSG</sequence>
<organism evidence="1">
    <name type="scientific">Marmota monax</name>
    <name type="common">Woodchuck</name>
    <dbReference type="NCBI Taxonomy" id="9995"/>
    <lineage>
        <taxon>Eukaryota</taxon>
        <taxon>Metazoa</taxon>
        <taxon>Chordata</taxon>
        <taxon>Craniata</taxon>
        <taxon>Vertebrata</taxon>
        <taxon>Euteleostomi</taxon>
        <taxon>Mammalia</taxon>
        <taxon>Eutheria</taxon>
        <taxon>Euarchontoglires</taxon>
        <taxon>Glires</taxon>
        <taxon>Rodentia</taxon>
        <taxon>Sciuromorpha</taxon>
        <taxon>Sciuridae</taxon>
        <taxon>Xerinae</taxon>
        <taxon>Marmotini</taxon>
        <taxon>Marmota</taxon>
    </lineage>
</organism>
<gene>
    <name evidence="1" type="ORF">MONAX_5E030315</name>
</gene>
<dbReference type="EMBL" id="CABDUW010000091">
    <property type="protein sequence ID" value="VTJ58004.1"/>
    <property type="molecule type" value="Genomic_DNA"/>
</dbReference>
<accession>A0A5E4AL24</accession>
<proteinExistence type="predicted"/>